<dbReference type="InterPro" id="IPR051906">
    <property type="entry name" value="TolC-like"/>
</dbReference>
<keyword evidence="3" id="KW-0813">Transport</keyword>
<dbReference type="Proteomes" id="UP000198356">
    <property type="component" value="Unassembled WGS sequence"/>
</dbReference>
<dbReference type="Gene3D" id="1.20.1600.10">
    <property type="entry name" value="Outer membrane efflux proteins (OEP)"/>
    <property type="match status" value="1"/>
</dbReference>
<feature type="signal peptide" evidence="8">
    <location>
        <begin position="1"/>
        <end position="28"/>
    </location>
</feature>
<evidence type="ECO:0000256" key="1">
    <source>
        <dbReference type="ARBA" id="ARBA00004442"/>
    </source>
</evidence>
<keyword evidence="4" id="KW-1134">Transmembrane beta strand</keyword>
<comment type="subcellular location">
    <subcellularLocation>
        <location evidence="1">Cell outer membrane</location>
    </subcellularLocation>
</comment>
<feature type="chain" id="PRO_5013167615" evidence="8">
    <location>
        <begin position="29"/>
        <end position="646"/>
    </location>
</feature>
<dbReference type="GO" id="GO:0009279">
    <property type="term" value="C:cell outer membrane"/>
    <property type="evidence" value="ECO:0007669"/>
    <property type="project" value="UniProtKB-SubCell"/>
</dbReference>
<dbReference type="OrthoDB" id="127213at2"/>
<comment type="similarity">
    <text evidence="2">Belongs to the outer membrane factor (OMF) (TC 1.B.17) family.</text>
</comment>
<dbReference type="PANTHER" id="PTHR30026:SF20">
    <property type="entry name" value="OUTER MEMBRANE PROTEIN TOLC"/>
    <property type="match status" value="1"/>
</dbReference>
<dbReference type="InterPro" id="IPR003423">
    <property type="entry name" value="OMP_efflux"/>
</dbReference>
<sequence length="646" mass="69248">MSANTHKVNVLAAAFLCGAAGLARGQQAALPAGPAPAKTATAGYGVGANAPSRFDSLFSRYAFNYRATTLEPMQFTDSMGDAERAALLVSDGAIRLSLKDAIALAVENNLDVESVRLLNPMARADLARARSGQLLRNLPSNTNPGASSASGTLATASPFGYEGTGAPGGTLLSGLNVQLAGSQIPNTEPVFFATGRIVADQLPLANLTVTGTNFLDSHIQDYQAGLRKGYLTGTTLTAAFEDIRTSRNAPYDSINPSLAANAFFRVDQHLLQGFGWKTNTRAIHIAKNNARLADSVFEQQLILTVAEVQGLYYDLISFVAQRRVLAEAVDRDQHVLEQTKGRLDLGLAAESDVIQAQIRVDGNHQALTDADAQIAEQEATLKSVLTHAGLEDPRIVNARLELTDDFSAVDPALLTADVNTLGDRAVAARVEMKEADLALENARLSLQGTRNAVRPVFDVYALVQGNGLAGRLNPLAPANIQTATDRKFVGNFGSALSQIAQGAFPDYEVGFQLNVPLVNRAAQSDLARDQVELRQREIARQSLRNGVRLQTIKSALALRQAKAQYDLSVGARKLMEHNLATERKMFDFGTSDPTRLYAVQSALDRSRIQEITARNTLARAQINLQAVLNQTLEVNGVAVDASRTGH</sequence>
<dbReference type="PANTHER" id="PTHR30026">
    <property type="entry name" value="OUTER MEMBRANE PROTEIN TOLC"/>
    <property type="match status" value="1"/>
</dbReference>
<evidence type="ECO:0000313" key="9">
    <source>
        <dbReference type="EMBL" id="SNT42599.1"/>
    </source>
</evidence>
<reference evidence="9 10" key="1">
    <citation type="submission" date="2017-06" db="EMBL/GenBank/DDBJ databases">
        <authorList>
            <person name="Kim H.J."/>
            <person name="Triplett B.A."/>
        </authorList>
    </citation>
    <scope>NUCLEOTIDE SEQUENCE [LARGE SCALE GENOMIC DNA]</scope>
    <source>
        <strain evidence="9 10">DSM 18704</strain>
    </source>
</reference>
<dbReference type="GO" id="GO:1990281">
    <property type="term" value="C:efflux pump complex"/>
    <property type="evidence" value="ECO:0007669"/>
    <property type="project" value="TreeGrafter"/>
</dbReference>
<protein>
    <submittedName>
        <fullName evidence="9">Outer membrane protein TolC</fullName>
    </submittedName>
</protein>
<keyword evidence="10" id="KW-1185">Reference proteome</keyword>
<evidence type="ECO:0000256" key="4">
    <source>
        <dbReference type="ARBA" id="ARBA00022452"/>
    </source>
</evidence>
<dbReference type="Pfam" id="PF02321">
    <property type="entry name" value="OEP"/>
    <property type="match status" value="1"/>
</dbReference>
<dbReference type="RefSeq" id="WP_089410388.1">
    <property type="nucleotide sequence ID" value="NZ_FZOU01000014.1"/>
</dbReference>
<evidence type="ECO:0000256" key="6">
    <source>
        <dbReference type="ARBA" id="ARBA00023136"/>
    </source>
</evidence>
<name>A0A239MLC7_9BACT</name>
<keyword evidence="5" id="KW-0812">Transmembrane</keyword>
<dbReference type="GO" id="GO:0015562">
    <property type="term" value="F:efflux transmembrane transporter activity"/>
    <property type="evidence" value="ECO:0007669"/>
    <property type="project" value="InterPro"/>
</dbReference>
<keyword evidence="6" id="KW-0472">Membrane</keyword>
<evidence type="ECO:0000256" key="5">
    <source>
        <dbReference type="ARBA" id="ARBA00022692"/>
    </source>
</evidence>
<evidence type="ECO:0000313" key="10">
    <source>
        <dbReference type="Proteomes" id="UP000198356"/>
    </source>
</evidence>
<evidence type="ECO:0000256" key="3">
    <source>
        <dbReference type="ARBA" id="ARBA00022448"/>
    </source>
</evidence>
<evidence type="ECO:0000256" key="8">
    <source>
        <dbReference type="SAM" id="SignalP"/>
    </source>
</evidence>
<keyword evidence="8" id="KW-0732">Signal</keyword>
<evidence type="ECO:0000256" key="7">
    <source>
        <dbReference type="ARBA" id="ARBA00023237"/>
    </source>
</evidence>
<proteinExistence type="inferred from homology"/>
<gene>
    <name evidence="9" type="ORF">SAMN05421770_1145</name>
</gene>
<dbReference type="SUPFAM" id="SSF56954">
    <property type="entry name" value="Outer membrane efflux proteins (OEP)"/>
    <property type="match status" value="1"/>
</dbReference>
<accession>A0A239MLC7</accession>
<dbReference type="EMBL" id="FZOU01000014">
    <property type="protein sequence ID" value="SNT42599.1"/>
    <property type="molecule type" value="Genomic_DNA"/>
</dbReference>
<dbReference type="AlphaFoldDB" id="A0A239MLC7"/>
<dbReference type="GO" id="GO:0015288">
    <property type="term" value="F:porin activity"/>
    <property type="evidence" value="ECO:0007669"/>
    <property type="project" value="TreeGrafter"/>
</dbReference>
<evidence type="ECO:0000256" key="2">
    <source>
        <dbReference type="ARBA" id="ARBA00007613"/>
    </source>
</evidence>
<keyword evidence="7" id="KW-0998">Cell outer membrane</keyword>
<organism evidence="9 10">
    <name type="scientific">Granulicella rosea</name>
    <dbReference type="NCBI Taxonomy" id="474952"/>
    <lineage>
        <taxon>Bacteria</taxon>
        <taxon>Pseudomonadati</taxon>
        <taxon>Acidobacteriota</taxon>
        <taxon>Terriglobia</taxon>
        <taxon>Terriglobales</taxon>
        <taxon>Acidobacteriaceae</taxon>
        <taxon>Granulicella</taxon>
    </lineage>
</organism>